<proteinExistence type="predicted"/>
<dbReference type="CDD" id="cd07067">
    <property type="entry name" value="HP_PGM_like"/>
    <property type="match status" value="1"/>
</dbReference>
<dbReference type="Pfam" id="PF00300">
    <property type="entry name" value="His_Phos_1"/>
    <property type="match status" value="1"/>
</dbReference>
<evidence type="ECO:0000313" key="7">
    <source>
        <dbReference type="Proteomes" id="UP000324288"/>
    </source>
</evidence>
<keyword evidence="1" id="KW-0324">Glycolysis</keyword>
<reference evidence="5 7" key="3">
    <citation type="submission" date="2019-04" db="EMBL/GenBank/DDBJ databases">
        <authorList>
            <person name="Seth-Smith MB H."/>
            <person name="Seth-Smith H."/>
        </authorList>
    </citation>
    <scope>NUCLEOTIDE SEQUENCE [LARGE SCALE GENOMIC DNA]</scope>
    <source>
        <strain evidence="5">USB-603019</strain>
    </source>
</reference>
<protein>
    <submittedName>
        <fullName evidence="5">2,3-bisphosphoglycerate-dependent phosphoglycerate mutase</fullName>
    </submittedName>
</protein>
<dbReference type="PROSITE" id="PS00175">
    <property type="entry name" value="PG_MUTASE"/>
    <property type="match status" value="1"/>
</dbReference>
<dbReference type="Proteomes" id="UP000324288">
    <property type="component" value="Chromosome"/>
</dbReference>
<dbReference type="EMBL" id="CP012390">
    <property type="protein sequence ID" value="ALE18991.1"/>
    <property type="molecule type" value="Genomic_DNA"/>
</dbReference>
<dbReference type="Proteomes" id="UP000068137">
    <property type="component" value="Chromosome"/>
</dbReference>
<dbReference type="GO" id="GO:0005737">
    <property type="term" value="C:cytoplasm"/>
    <property type="evidence" value="ECO:0007669"/>
    <property type="project" value="TreeGrafter"/>
</dbReference>
<dbReference type="InterPro" id="IPR029033">
    <property type="entry name" value="His_PPase_superfam"/>
</dbReference>
<sequence length="332" mass="36470">MIPHLVLLRHGQTEANVQGILDTDLPGTSLTPAGMQQALEWGRATDPRSLAVVATSEALRARQTGRLVLQGMHEANPNLSDEEFPELRIVPGIFETQVGDWENATIKDNPNIMKQWLRTYYSWLQGDVDTATPGPLGESARQIFARYAPTALGLYREFALPQLHRAGAGIGAGRETGAKTEIKAGFTAEATATVENADAVEDANAPSWSPKNVLLVSHGAVIRIFTTMLVPDVDKRYAYWNFLTNTQTVELVPARRTTDMPTSGDDDGAAPSWDDMLRWEWQVLSWGDDEPPFVCTVPEEYDDPDYHDPLQSAALGKANNTPGVNPTFDNAR</sequence>
<gene>
    <name evidence="5" type="primary">gpmA_2</name>
    <name evidence="4" type="ORF">AL705_04330</name>
    <name evidence="5" type="ORF">LC603019_00812</name>
</gene>
<dbReference type="KEGG" id="cbq:AL705_04330"/>
<feature type="compositionally biased region" description="Polar residues" evidence="3">
    <location>
        <begin position="318"/>
        <end position="332"/>
    </location>
</feature>
<dbReference type="STRING" id="1528099.AL705_04330"/>
<keyword evidence="2" id="KW-0413">Isomerase</keyword>
<keyword evidence="7" id="KW-1185">Reference proteome</keyword>
<feature type="region of interest" description="Disordered" evidence="3">
    <location>
        <begin position="298"/>
        <end position="332"/>
    </location>
</feature>
<reference evidence="4 6" key="1">
    <citation type="journal article" date="2015" name="Genome Announc.">
        <title>Complete Genome Sequences for Two Strains of a Novel Fastidious, Partially Acid-Fast, Gram-Positive Corynebacterineae Bacterium, Derived from Human Clinical Samples.</title>
        <authorList>
            <person name="Nicholson A.C."/>
            <person name="Bell M."/>
            <person name="Humrighouse B.W."/>
            <person name="McQuiston J.R."/>
        </authorList>
    </citation>
    <scope>NUCLEOTIDE SEQUENCE [LARGE SCALE GENOMIC DNA]</scope>
    <source>
        <strain evidence="4 6">X1698</strain>
    </source>
</reference>
<evidence type="ECO:0000313" key="6">
    <source>
        <dbReference type="Proteomes" id="UP000068137"/>
    </source>
</evidence>
<evidence type="ECO:0000256" key="2">
    <source>
        <dbReference type="ARBA" id="ARBA00023235"/>
    </source>
</evidence>
<dbReference type="RefSeq" id="WP_053961968.1">
    <property type="nucleotide sequence ID" value="NZ_CAJPTR010000059.1"/>
</dbReference>
<dbReference type="EMBL" id="LR584267">
    <property type="protein sequence ID" value="VHO00521.1"/>
    <property type="molecule type" value="Genomic_DNA"/>
</dbReference>
<organism evidence="4 6">
    <name type="scientific">Lawsonella clevelandensis</name>
    <dbReference type="NCBI Taxonomy" id="1528099"/>
    <lineage>
        <taxon>Bacteria</taxon>
        <taxon>Bacillati</taxon>
        <taxon>Actinomycetota</taxon>
        <taxon>Actinomycetes</taxon>
        <taxon>Mycobacteriales</taxon>
        <taxon>Lawsonellaceae</taxon>
        <taxon>Lawsonella</taxon>
    </lineage>
</organism>
<evidence type="ECO:0000256" key="3">
    <source>
        <dbReference type="SAM" id="MobiDB-lite"/>
    </source>
</evidence>
<name>A0A0M4ML79_9ACTN</name>
<dbReference type="GeneID" id="84894787"/>
<dbReference type="PANTHER" id="PTHR48100">
    <property type="entry name" value="BROAD-SPECIFICITY PHOSPHATASE YOR283W-RELATED"/>
    <property type="match status" value="1"/>
</dbReference>
<dbReference type="SUPFAM" id="SSF53254">
    <property type="entry name" value="Phosphoglycerate mutase-like"/>
    <property type="match status" value="1"/>
</dbReference>
<dbReference type="SMART" id="SM00855">
    <property type="entry name" value="PGAM"/>
    <property type="match status" value="1"/>
</dbReference>
<evidence type="ECO:0000313" key="5">
    <source>
        <dbReference type="EMBL" id="VHO00521.1"/>
    </source>
</evidence>
<dbReference type="InterPro" id="IPR001345">
    <property type="entry name" value="PG/BPGM_mutase_AS"/>
</dbReference>
<accession>A0A0M4ML79</accession>
<evidence type="ECO:0000313" key="4">
    <source>
        <dbReference type="EMBL" id="ALE18991.1"/>
    </source>
</evidence>
<dbReference type="AlphaFoldDB" id="A0A0M4ML79"/>
<evidence type="ECO:0000256" key="1">
    <source>
        <dbReference type="ARBA" id="ARBA00023152"/>
    </source>
</evidence>
<dbReference type="Gene3D" id="3.40.50.1240">
    <property type="entry name" value="Phosphoglycerate mutase-like"/>
    <property type="match status" value="1"/>
</dbReference>
<dbReference type="PANTHER" id="PTHR48100:SF1">
    <property type="entry name" value="HISTIDINE PHOSPHATASE FAMILY PROTEIN-RELATED"/>
    <property type="match status" value="1"/>
</dbReference>
<dbReference type="InterPro" id="IPR013078">
    <property type="entry name" value="His_Pase_superF_clade-1"/>
</dbReference>
<dbReference type="InterPro" id="IPR050275">
    <property type="entry name" value="PGM_Phosphatase"/>
</dbReference>
<dbReference type="OrthoDB" id="9793115at2"/>
<dbReference type="GO" id="GO:0016791">
    <property type="term" value="F:phosphatase activity"/>
    <property type="evidence" value="ECO:0007669"/>
    <property type="project" value="TreeGrafter"/>
</dbReference>
<reference evidence="4" key="2">
    <citation type="journal article" date="2016" name="Int. J. Syst. Evol. Microbiol.">
        <title>Lawsonella clevelandensis gen. nov., sp. nov., a new member of the suborder Corynebacterineae isolated from human abscesses.</title>
        <authorList>
            <person name="Bell M.E."/>
            <person name="Bernard K.A."/>
            <person name="Harrington S.M."/>
            <person name="Patel N.B."/>
            <person name="Tucker T.A."/>
            <person name="Metcalfe M.G."/>
            <person name="McQuiston J.R."/>
        </authorList>
    </citation>
    <scope>NUCLEOTIDE SEQUENCE</scope>
    <source>
        <strain evidence="4">X1698</strain>
    </source>
</reference>